<sequence length="140" mass="14472">MTASTGPSPRRRAAGEGRSDPAPVAGAAEMWSAVAAVFVAHFALLIANPFDGLSLLAVEGGLVILVAAVTFLSGDRSTGPVAALCLTWVAAVSGTWALTRLWDLWLATLGITALVVLAVYALHRIELVALGLVEVADEHE</sequence>
<feature type="transmembrane region" description="Helical" evidence="2">
    <location>
        <begin position="104"/>
        <end position="122"/>
    </location>
</feature>
<dbReference type="GeneID" id="56077372"/>
<organism evidence="4 5">
    <name type="scientific">Halosimplex rubrum</name>
    <dbReference type="NCBI Taxonomy" id="869889"/>
    <lineage>
        <taxon>Archaea</taxon>
        <taxon>Methanobacteriati</taxon>
        <taxon>Methanobacteriota</taxon>
        <taxon>Stenosarchaea group</taxon>
        <taxon>Halobacteria</taxon>
        <taxon>Halobacteriales</taxon>
        <taxon>Haloarculaceae</taxon>
        <taxon>Halosimplex</taxon>
    </lineage>
</organism>
<feature type="transmembrane region" description="Helical" evidence="2">
    <location>
        <begin position="53"/>
        <end position="74"/>
    </location>
</feature>
<keyword evidence="2" id="KW-0472">Membrane</keyword>
<dbReference type="InterPro" id="IPR058477">
    <property type="entry name" value="DUF8163"/>
</dbReference>
<gene>
    <name evidence="4" type="ORF">HZS55_05875</name>
</gene>
<dbReference type="Proteomes" id="UP000509667">
    <property type="component" value="Chromosome"/>
</dbReference>
<dbReference type="AlphaFoldDB" id="A0A7D5P8C4"/>
<proteinExistence type="predicted"/>
<evidence type="ECO:0000313" key="4">
    <source>
        <dbReference type="EMBL" id="QLH76860.1"/>
    </source>
</evidence>
<reference evidence="4 5" key="1">
    <citation type="submission" date="2020-07" db="EMBL/GenBank/DDBJ databases">
        <title>Halosimplex pelagicum sp. nov. and Halosimplex rubrum sp. nov., isolated from salted brown alga Laminaria, and emended description of the genus Halosimplex.</title>
        <authorList>
            <person name="Cui H."/>
        </authorList>
    </citation>
    <scope>NUCLEOTIDE SEQUENCE [LARGE SCALE GENOMIC DNA]</scope>
    <source>
        <strain evidence="4 5">R27</strain>
    </source>
</reference>
<dbReference type="Pfam" id="PF26496">
    <property type="entry name" value="DUF8163"/>
    <property type="match status" value="1"/>
</dbReference>
<protein>
    <recommendedName>
        <fullName evidence="3">DUF8163 domain-containing protein</fullName>
    </recommendedName>
</protein>
<evidence type="ECO:0000313" key="5">
    <source>
        <dbReference type="Proteomes" id="UP000509667"/>
    </source>
</evidence>
<keyword evidence="2" id="KW-0812">Transmembrane</keyword>
<accession>A0A7D5P8C4</accession>
<keyword evidence="2" id="KW-1133">Transmembrane helix</keyword>
<feature type="transmembrane region" description="Helical" evidence="2">
    <location>
        <begin position="21"/>
        <end position="47"/>
    </location>
</feature>
<keyword evidence="5" id="KW-1185">Reference proteome</keyword>
<dbReference type="KEGG" id="hrr:HZS55_05875"/>
<feature type="domain" description="DUF8163" evidence="3">
    <location>
        <begin position="25"/>
        <end position="135"/>
    </location>
</feature>
<evidence type="ECO:0000256" key="1">
    <source>
        <dbReference type="SAM" id="MobiDB-lite"/>
    </source>
</evidence>
<evidence type="ECO:0000259" key="3">
    <source>
        <dbReference type="Pfam" id="PF26496"/>
    </source>
</evidence>
<dbReference type="RefSeq" id="WP_179910794.1">
    <property type="nucleotide sequence ID" value="NZ_CP058910.1"/>
</dbReference>
<name>A0A7D5P8C4_9EURY</name>
<evidence type="ECO:0000256" key="2">
    <source>
        <dbReference type="SAM" id="Phobius"/>
    </source>
</evidence>
<dbReference type="EMBL" id="CP058910">
    <property type="protein sequence ID" value="QLH76860.1"/>
    <property type="molecule type" value="Genomic_DNA"/>
</dbReference>
<feature type="region of interest" description="Disordered" evidence="1">
    <location>
        <begin position="1"/>
        <end position="21"/>
    </location>
</feature>